<evidence type="ECO:0000256" key="1">
    <source>
        <dbReference type="ARBA" id="ARBA00000799"/>
    </source>
</evidence>
<dbReference type="InterPro" id="IPR015890">
    <property type="entry name" value="Chorismate_C"/>
</dbReference>
<dbReference type="RefSeq" id="WP_378245536.1">
    <property type="nucleotide sequence ID" value="NZ_JBHSKF010000003.1"/>
</dbReference>
<dbReference type="SUPFAM" id="SSF56322">
    <property type="entry name" value="ADC synthase"/>
    <property type="match status" value="1"/>
</dbReference>
<keyword evidence="4 7" id="KW-0413">Isomerase</keyword>
<feature type="domain" description="Chorismate-utilising enzyme C-terminal" evidence="6">
    <location>
        <begin position="109"/>
        <end position="363"/>
    </location>
</feature>
<dbReference type="Gene3D" id="3.60.120.10">
    <property type="entry name" value="Anthranilate synthase"/>
    <property type="match status" value="1"/>
</dbReference>
<dbReference type="Proteomes" id="UP001596157">
    <property type="component" value="Unassembled WGS sequence"/>
</dbReference>
<dbReference type="EC" id="5.4.4.2" evidence="3"/>
<name>A0ABW0EM16_9PSEU</name>
<evidence type="ECO:0000313" key="7">
    <source>
        <dbReference type="EMBL" id="MFC5287014.1"/>
    </source>
</evidence>
<sequence length="376" mass="37840">MDDAPDPAGLVADYRPGDFLLAGPSGTVRAAGAAAVVADPDPDELAGRVAKLLADTGAPLAAGALPFRPDAAPHVVIPDTAVRAGRVRSGRAGRSGLVPVARRPVPAGAAYAEAVATAVRTLRDGSGLRKVVLARALDLDFAAPIDVPALLPGLVAANPNGYTFAVGLPGATLLGATPELLLSRRGRVVAANPLAGTRPRSADPGLDRAAAAGLLASAKDRAEHRVVVDAVAEALRPFCAALTVPAEPELVETPTVWHLSTAITGTVADPEVSSLRLASALHPTPAVCGTPTDSALSVIGGLEPFDRGFYSGAVGWCDAAGDGEWVVAIRCAEAAGARMRLFAGAGIMPASDPAAELAETTAKFATLLGAFGIDPE</sequence>
<evidence type="ECO:0000256" key="2">
    <source>
        <dbReference type="ARBA" id="ARBA00005297"/>
    </source>
</evidence>
<protein>
    <recommendedName>
        <fullName evidence="3">isochorismate synthase</fullName>
        <ecNumber evidence="3">5.4.4.2</ecNumber>
    </recommendedName>
    <alternativeName>
        <fullName evidence="5">Isochorismate mutase</fullName>
    </alternativeName>
</protein>
<evidence type="ECO:0000256" key="5">
    <source>
        <dbReference type="ARBA" id="ARBA00041564"/>
    </source>
</evidence>
<evidence type="ECO:0000259" key="6">
    <source>
        <dbReference type="Pfam" id="PF00425"/>
    </source>
</evidence>
<comment type="similarity">
    <text evidence="2">Belongs to the isochorismate synthase family.</text>
</comment>
<dbReference type="PANTHER" id="PTHR42839">
    <property type="entry name" value="ISOCHORISMATE SYNTHASE ENTC"/>
    <property type="match status" value="1"/>
</dbReference>
<dbReference type="EMBL" id="JBHSKF010000003">
    <property type="protein sequence ID" value="MFC5287014.1"/>
    <property type="molecule type" value="Genomic_DNA"/>
</dbReference>
<dbReference type="NCBIfam" id="TIGR00543">
    <property type="entry name" value="isochor_syn"/>
    <property type="match status" value="1"/>
</dbReference>
<evidence type="ECO:0000256" key="4">
    <source>
        <dbReference type="ARBA" id="ARBA00023235"/>
    </source>
</evidence>
<keyword evidence="8" id="KW-1185">Reference proteome</keyword>
<dbReference type="Pfam" id="PF00425">
    <property type="entry name" value="Chorismate_bind"/>
    <property type="match status" value="1"/>
</dbReference>
<dbReference type="PANTHER" id="PTHR42839:SF2">
    <property type="entry name" value="ISOCHORISMATE SYNTHASE ENTC"/>
    <property type="match status" value="1"/>
</dbReference>
<reference evidence="8" key="1">
    <citation type="journal article" date="2019" name="Int. J. Syst. Evol. Microbiol.">
        <title>The Global Catalogue of Microorganisms (GCM) 10K type strain sequencing project: providing services to taxonomists for standard genome sequencing and annotation.</title>
        <authorList>
            <consortium name="The Broad Institute Genomics Platform"/>
            <consortium name="The Broad Institute Genome Sequencing Center for Infectious Disease"/>
            <person name="Wu L."/>
            <person name="Ma J."/>
        </authorList>
    </citation>
    <scope>NUCLEOTIDE SEQUENCE [LARGE SCALE GENOMIC DNA]</scope>
    <source>
        <strain evidence="8">CCUG 59778</strain>
    </source>
</reference>
<accession>A0ABW0EM16</accession>
<evidence type="ECO:0000313" key="8">
    <source>
        <dbReference type="Proteomes" id="UP001596157"/>
    </source>
</evidence>
<comment type="catalytic activity">
    <reaction evidence="1">
        <text>chorismate = isochorismate</text>
        <dbReference type="Rhea" id="RHEA:18985"/>
        <dbReference type="ChEBI" id="CHEBI:29748"/>
        <dbReference type="ChEBI" id="CHEBI:29780"/>
        <dbReference type="EC" id="5.4.4.2"/>
    </reaction>
</comment>
<dbReference type="InterPro" id="IPR005801">
    <property type="entry name" value="ADC_synthase"/>
</dbReference>
<organism evidence="7 8">
    <name type="scientific">Actinokineospora guangxiensis</name>
    <dbReference type="NCBI Taxonomy" id="1490288"/>
    <lineage>
        <taxon>Bacteria</taxon>
        <taxon>Bacillati</taxon>
        <taxon>Actinomycetota</taxon>
        <taxon>Actinomycetes</taxon>
        <taxon>Pseudonocardiales</taxon>
        <taxon>Pseudonocardiaceae</taxon>
        <taxon>Actinokineospora</taxon>
    </lineage>
</organism>
<comment type="caution">
    <text evidence="7">The sequence shown here is derived from an EMBL/GenBank/DDBJ whole genome shotgun (WGS) entry which is preliminary data.</text>
</comment>
<gene>
    <name evidence="7" type="ORF">ACFPM7_08115</name>
</gene>
<dbReference type="GO" id="GO:0008909">
    <property type="term" value="F:isochorismate synthase activity"/>
    <property type="evidence" value="ECO:0007669"/>
    <property type="project" value="UniProtKB-EC"/>
</dbReference>
<evidence type="ECO:0000256" key="3">
    <source>
        <dbReference type="ARBA" id="ARBA00012824"/>
    </source>
</evidence>
<proteinExistence type="inferred from homology"/>
<dbReference type="InterPro" id="IPR004561">
    <property type="entry name" value="IsoChor_synthase"/>
</dbReference>